<dbReference type="EMBL" id="FUYA01000002">
    <property type="protein sequence ID" value="SKA67159.1"/>
    <property type="molecule type" value="Genomic_DNA"/>
</dbReference>
<gene>
    <name evidence="1" type="ORF">SAMN02745702_00771</name>
</gene>
<evidence type="ECO:0000313" key="2">
    <source>
        <dbReference type="Proteomes" id="UP000189733"/>
    </source>
</evidence>
<protein>
    <submittedName>
        <fullName evidence="1">Iron-sulfur cluster insertion protein</fullName>
    </submittedName>
</protein>
<dbReference type="NCBIfam" id="NF033940">
    <property type="entry name" value="ErpA_rel"/>
    <property type="match status" value="1"/>
</dbReference>
<sequence length="57" mass="6490">MLGLGMDEPEEDDDEQIEVNDVPFIADEDFLLKYGHKFELSFSEKKEVVLTALEAEA</sequence>
<accession>A0A1T4VQG7</accession>
<keyword evidence="2" id="KW-1185">Reference proteome</keyword>
<dbReference type="Proteomes" id="UP000189733">
    <property type="component" value="Unassembled WGS sequence"/>
</dbReference>
<reference evidence="1 2" key="1">
    <citation type="submission" date="2017-02" db="EMBL/GenBank/DDBJ databases">
        <authorList>
            <person name="Peterson S.W."/>
        </authorList>
    </citation>
    <scope>NUCLEOTIDE SEQUENCE [LARGE SCALE GENOMIC DNA]</scope>
    <source>
        <strain evidence="1 2">DSM 18034</strain>
    </source>
</reference>
<dbReference type="AlphaFoldDB" id="A0A1T4VQG7"/>
<name>A0A1T4VQG7_9BACT</name>
<evidence type="ECO:0000313" key="1">
    <source>
        <dbReference type="EMBL" id="SKA67159.1"/>
    </source>
</evidence>
<organism evidence="1 2">
    <name type="scientific">Desulfobaculum bizertense DSM 18034</name>
    <dbReference type="NCBI Taxonomy" id="1121442"/>
    <lineage>
        <taxon>Bacteria</taxon>
        <taxon>Pseudomonadati</taxon>
        <taxon>Thermodesulfobacteriota</taxon>
        <taxon>Desulfovibrionia</taxon>
        <taxon>Desulfovibrionales</taxon>
        <taxon>Desulfovibrionaceae</taxon>
        <taxon>Desulfobaculum</taxon>
    </lineage>
</organism>
<proteinExistence type="predicted"/>